<evidence type="ECO:0000313" key="2">
    <source>
        <dbReference type="Proteomes" id="UP001139409"/>
    </source>
</evidence>
<proteinExistence type="predicted"/>
<reference evidence="1" key="1">
    <citation type="submission" date="2021-09" db="EMBL/GenBank/DDBJ databases">
        <title>Fulvivirga sp. isolated from coastal sediment.</title>
        <authorList>
            <person name="Yu H."/>
        </authorList>
    </citation>
    <scope>NUCLEOTIDE SEQUENCE</scope>
    <source>
        <strain evidence="1">1062</strain>
    </source>
</reference>
<dbReference type="EMBL" id="JAIXNE010000001">
    <property type="protein sequence ID" value="MCA6073906.1"/>
    <property type="molecule type" value="Genomic_DNA"/>
</dbReference>
<dbReference type="Proteomes" id="UP001139409">
    <property type="component" value="Unassembled WGS sequence"/>
</dbReference>
<gene>
    <name evidence="1" type="ORF">LDX50_03450</name>
</gene>
<accession>A0A9X1KYR9</accession>
<dbReference type="RefSeq" id="WP_225697016.1">
    <property type="nucleotide sequence ID" value="NZ_JAIXNE010000001.1"/>
</dbReference>
<name>A0A9X1KYR9_9BACT</name>
<dbReference type="PROSITE" id="PS51318">
    <property type="entry name" value="TAT"/>
    <property type="match status" value="1"/>
</dbReference>
<dbReference type="InterPro" id="IPR019546">
    <property type="entry name" value="TAT_signal_bac_arc"/>
</dbReference>
<protein>
    <submittedName>
        <fullName evidence="1">Twin-arginine translocation signal domain-containing protein</fullName>
    </submittedName>
</protein>
<comment type="caution">
    <text evidence="1">The sequence shown here is derived from an EMBL/GenBank/DDBJ whole genome shotgun (WGS) entry which is preliminary data.</text>
</comment>
<organism evidence="1 2">
    <name type="scientific">Fulvivirga sedimenti</name>
    <dbReference type="NCBI Taxonomy" id="2879465"/>
    <lineage>
        <taxon>Bacteria</taxon>
        <taxon>Pseudomonadati</taxon>
        <taxon>Bacteroidota</taxon>
        <taxon>Cytophagia</taxon>
        <taxon>Cytophagales</taxon>
        <taxon>Fulvivirgaceae</taxon>
        <taxon>Fulvivirga</taxon>
    </lineage>
</organism>
<evidence type="ECO:0000313" key="1">
    <source>
        <dbReference type="EMBL" id="MCA6073906.1"/>
    </source>
</evidence>
<dbReference type="NCBIfam" id="TIGR01409">
    <property type="entry name" value="TAT_signal_seq"/>
    <property type="match status" value="1"/>
</dbReference>
<sequence>MLTSDVKSRRKFIGTLAATASLTGMTVPFLSQANAKPVKKSAHAADAWFEGVKGDHRIVYDAPEIHDGFPIIWPWAFYMTNNQTGTADEDMTAVVVLRHNAIPLAMEDRLWQKYNFGQVFNMNDQKTSKPSLRNPYYEPQEGDMPLPVIDGIKKQIDRGIMYCVCELAISVYSGAVAQQMNMNPEEVTKDWISGVLPGIQVVPSGVWALGRAHEHNCGYIYAGG</sequence>
<keyword evidence="2" id="KW-1185">Reference proteome</keyword>
<dbReference type="InterPro" id="IPR006311">
    <property type="entry name" value="TAT_signal"/>
</dbReference>
<dbReference type="AlphaFoldDB" id="A0A9X1KYR9"/>